<feature type="region of interest" description="Disordered" evidence="2">
    <location>
        <begin position="1"/>
        <end position="25"/>
    </location>
</feature>
<sequence length="771" mass="80676">MGPCGRRAQNLPAQRPATLAEQQVAAAKPEDLGTGLVFVESKPLNQREWLFQYGTKAEWAFRQATAALEQAQAQQRRLKARADELRGTEPGLRRALEAATQTAVQERAAAEQAKAQAAEVQQEAAAAAAQFQSATDALAAAEKAKADAATAATQAEKSAKGAADATAASRAAIEEMETKVADLAKELDDIAKAQEQQVAQSLDTIQAIEAEVVSAEAAAEVAGTEYKAVSAEVTAAFFAVVSAEEALEEAQAAAPGAAAAAESPGAATPTERTPAEAPANAAERAEAAQAVETGAALQKAEAAVQAASEEEAKAIRLSEKLLVWLLKDDAKDMNLAKAEEAVKLMGRYVEKVKKEADEATEGDDGKAMRGDLHELKDMWRQAKRAAADGAALVEQAERGQQLVKGVQSAMLRKQQAQQALQNARANPAGESLESRSPAAALEQDVDTKAPVESDVRNAAPELHKKDEQPQPQASAKPLEGWVVCMAGWFTGHGYTHGELGAEIQRRGGRVTQQCTSKTTHFLYGTRAMGSKKWNMAQEKGLAFIAAEDFFPKFLEPAPAQSEAEAKAAAPVPDPAEAEASLQRALSEFVAAQEKAKAAEHAMADANSALHGVNNRLAAAKEAMHNAGFSVAEQKVVEDKIAAKESLAHDMAHQKSLLVEAEKIEAKAKVVVTSTAAAAAVVEKVYATAADDAAQSQAAKTSADVKLATAMERASKAQAAAAQSAKRAADAEAKADTGLQAIAHAVAEAKKAADDVVQAQEATVIAAARLSR</sequence>
<dbReference type="InterPro" id="IPR036420">
    <property type="entry name" value="BRCT_dom_sf"/>
</dbReference>
<organism evidence="4">
    <name type="scientific">Eutreptiella gymnastica</name>
    <dbReference type="NCBI Taxonomy" id="73025"/>
    <lineage>
        <taxon>Eukaryota</taxon>
        <taxon>Discoba</taxon>
        <taxon>Euglenozoa</taxon>
        <taxon>Euglenida</taxon>
        <taxon>Spirocuta</taxon>
        <taxon>Euglenophyceae</taxon>
        <taxon>Eutreptiales</taxon>
        <taxon>Eutreptiaceae</taxon>
        <taxon>Eutreptiella</taxon>
    </lineage>
</organism>
<evidence type="ECO:0000256" key="2">
    <source>
        <dbReference type="SAM" id="MobiDB-lite"/>
    </source>
</evidence>
<dbReference type="AlphaFoldDB" id="A0A7S4LH12"/>
<accession>A0A7S4LH12</accession>
<dbReference type="EMBL" id="HBJA01115978">
    <property type="protein sequence ID" value="CAE0828607.1"/>
    <property type="molecule type" value="Transcribed_RNA"/>
</dbReference>
<feature type="region of interest" description="Disordered" evidence="2">
    <location>
        <begin position="254"/>
        <end position="284"/>
    </location>
</feature>
<evidence type="ECO:0000256" key="1">
    <source>
        <dbReference type="SAM" id="Coils"/>
    </source>
</evidence>
<gene>
    <name evidence="4" type="ORF">EGYM00163_LOCUS39884</name>
</gene>
<feature type="region of interest" description="Disordered" evidence="2">
    <location>
        <begin position="417"/>
        <end position="451"/>
    </location>
</feature>
<feature type="coiled-coil region" evidence="1">
    <location>
        <begin position="581"/>
        <end position="622"/>
    </location>
</feature>
<dbReference type="SUPFAM" id="SSF52113">
    <property type="entry name" value="BRCT domain"/>
    <property type="match status" value="1"/>
</dbReference>
<evidence type="ECO:0000313" key="4">
    <source>
        <dbReference type="EMBL" id="CAE0828607.1"/>
    </source>
</evidence>
<name>A0A7S4LH12_9EUGL</name>
<reference evidence="4" key="1">
    <citation type="submission" date="2021-01" db="EMBL/GenBank/DDBJ databases">
        <authorList>
            <person name="Corre E."/>
            <person name="Pelletier E."/>
            <person name="Niang G."/>
            <person name="Scheremetjew M."/>
            <person name="Finn R."/>
            <person name="Kale V."/>
            <person name="Holt S."/>
            <person name="Cochrane G."/>
            <person name="Meng A."/>
            <person name="Brown T."/>
            <person name="Cohen L."/>
        </authorList>
    </citation>
    <scope>NUCLEOTIDE SEQUENCE</scope>
    <source>
        <strain evidence="4">CCMP1594</strain>
    </source>
</reference>
<feature type="domain" description="BRCT" evidence="3">
    <location>
        <begin position="473"/>
        <end position="538"/>
    </location>
</feature>
<dbReference type="Gene3D" id="3.40.50.10190">
    <property type="entry name" value="BRCT domain"/>
    <property type="match status" value="1"/>
</dbReference>
<feature type="compositionally biased region" description="Low complexity" evidence="2">
    <location>
        <begin position="417"/>
        <end position="428"/>
    </location>
</feature>
<dbReference type="PROSITE" id="PS50172">
    <property type="entry name" value="BRCT"/>
    <property type="match status" value="1"/>
</dbReference>
<feature type="coiled-coil region" evidence="1">
    <location>
        <begin position="173"/>
        <end position="211"/>
    </location>
</feature>
<proteinExistence type="predicted"/>
<dbReference type="InterPro" id="IPR001357">
    <property type="entry name" value="BRCT_dom"/>
</dbReference>
<feature type="coiled-coil region" evidence="1">
    <location>
        <begin position="61"/>
        <end position="130"/>
    </location>
</feature>
<evidence type="ECO:0000259" key="3">
    <source>
        <dbReference type="PROSITE" id="PS50172"/>
    </source>
</evidence>
<keyword evidence="1" id="KW-0175">Coiled coil</keyword>
<protein>
    <recommendedName>
        <fullName evidence="3">BRCT domain-containing protein</fullName>
    </recommendedName>
</protein>